<protein>
    <recommendedName>
        <fullName evidence="4">YbaB/EbfC family DNA-binding protein</fullName>
    </recommendedName>
</protein>
<comment type="caution">
    <text evidence="2">The sequence shown here is derived from an EMBL/GenBank/DDBJ whole genome shotgun (WGS) entry which is preliminary data.</text>
</comment>
<evidence type="ECO:0000313" key="2">
    <source>
        <dbReference type="EMBL" id="MFD2471718.1"/>
    </source>
</evidence>
<name>A0ABW5HEI1_9PSEU</name>
<accession>A0ABW5HEI1</accession>
<evidence type="ECO:0008006" key="4">
    <source>
        <dbReference type="Google" id="ProtNLM"/>
    </source>
</evidence>
<dbReference type="RefSeq" id="WP_378308975.1">
    <property type="nucleotide sequence ID" value="NZ_JBHUKS010000024.1"/>
</dbReference>
<dbReference type="Proteomes" id="UP001597483">
    <property type="component" value="Unassembled WGS sequence"/>
</dbReference>
<organism evidence="2 3">
    <name type="scientific">Amycolatopsis silviterrae</name>
    <dbReference type="NCBI Taxonomy" id="1656914"/>
    <lineage>
        <taxon>Bacteria</taxon>
        <taxon>Bacillati</taxon>
        <taxon>Actinomycetota</taxon>
        <taxon>Actinomycetes</taxon>
        <taxon>Pseudonocardiales</taxon>
        <taxon>Pseudonocardiaceae</taxon>
        <taxon>Amycolatopsis</taxon>
    </lineage>
</organism>
<feature type="compositionally biased region" description="Low complexity" evidence="1">
    <location>
        <begin position="1"/>
        <end position="13"/>
    </location>
</feature>
<reference evidence="3" key="1">
    <citation type="journal article" date="2019" name="Int. J. Syst. Evol. Microbiol.">
        <title>The Global Catalogue of Microorganisms (GCM) 10K type strain sequencing project: providing services to taxonomists for standard genome sequencing and annotation.</title>
        <authorList>
            <consortium name="The Broad Institute Genomics Platform"/>
            <consortium name="The Broad Institute Genome Sequencing Center for Infectious Disease"/>
            <person name="Wu L."/>
            <person name="Ma J."/>
        </authorList>
    </citation>
    <scope>NUCLEOTIDE SEQUENCE [LARGE SCALE GENOMIC DNA]</scope>
    <source>
        <strain evidence="3">CGMCC 4.7641</strain>
    </source>
</reference>
<proteinExistence type="predicted"/>
<feature type="compositionally biased region" description="Acidic residues" evidence="1">
    <location>
        <begin position="40"/>
        <end position="49"/>
    </location>
</feature>
<dbReference type="EMBL" id="JBHUKS010000024">
    <property type="protein sequence ID" value="MFD2471718.1"/>
    <property type="molecule type" value="Genomic_DNA"/>
</dbReference>
<feature type="region of interest" description="Disordered" evidence="1">
    <location>
        <begin position="156"/>
        <end position="202"/>
    </location>
</feature>
<evidence type="ECO:0000256" key="1">
    <source>
        <dbReference type="SAM" id="MobiDB-lite"/>
    </source>
</evidence>
<evidence type="ECO:0000313" key="3">
    <source>
        <dbReference type="Proteomes" id="UP001597483"/>
    </source>
</evidence>
<feature type="region of interest" description="Disordered" evidence="1">
    <location>
        <begin position="1"/>
        <end position="53"/>
    </location>
</feature>
<gene>
    <name evidence="2" type="ORF">ACFSVL_30280</name>
</gene>
<sequence>MDAAGGSAGSAAGPVAQNRSAVSGGEQEPVEDSAGRPGSDEPEIEGDGPGDERGIDELIEIAEEIPEQLGLSEGLAGIRATARGEGLSVTVDVHGMLVHLDIGESALELGPDALAAEISRLSTEAGTQALHQGLRAVRAGCVPAVAAAVEDALELGDVPETEPPAAPKQDTPRTPDRAQPPAPRRRPPADDDEGFVLKPVRD</sequence>
<keyword evidence="3" id="KW-1185">Reference proteome</keyword>